<protein>
    <submittedName>
        <fullName evidence="1">Uncharacterized protein</fullName>
    </submittedName>
</protein>
<reference evidence="1" key="2">
    <citation type="journal article" date="2015" name="Data Brief">
        <title>Shoot transcriptome of the giant reed, Arundo donax.</title>
        <authorList>
            <person name="Barrero R.A."/>
            <person name="Guerrero F.D."/>
            <person name="Moolhuijzen P."/>
            <person name="Goolsby J.A."/>
            <person name="Tidwell J."/>
            <person name="Bellgard S.E."/>
            <person name="Bellgard M.I."/>
        </authorList>
    </citation>
    <scope>NUCLEOTIDE SEQUENCE</scope>
    <source>
        <tissue evidence="1">Shoot tissue taken approximately 20 cm above the soil surface</tissue>
    </source>
</reference>
<dbReference type="EMBL" id="GBRH01270212">
    <property type="protein sequence ID" value="JAD27683.1"/>
    <property type="molecule type" value="Transcribed_RNA"/>
</dbReference>
<proteinExistence type="predicted"/>
<dbReference type="AlphaFoldDB" id="A0A0A8YPJ7"/>
<organism evidence="1">
    <name type="scientific">Arundo donax</name>
    <name type="common">Giant reed</name>
    <name type="synonym">Donax arundinaceus</name>
    <dbReference type="NCBI Taxonomy" id="35708"/>
    <lineage>
        <taxon>Eukaryota</taxon>
        <taxon>Viridiplantae</taxon>
        <taxon>Streptophyta</taxon>
        <taxon>Embryophyta</taxon>
        <taxon>Tracheophyta</taxon>
        <taxon>Spermatophyta</taxon>
        <taxon>Magnoliopsida</taxon>
        <taxon>Liliopsida</taxon>
        <taxon>Poales</taxon>
        <taxon>Poaceae</taxon>
        <taxon>PACMAD clade</taxon>
        <taxon>Arundinoideae</taxon>
        <taxon>Arundineae</taxon>
        <taxon>Arundo</taxon>
    </lineage>
</organism>
<accession>A0A0A8YPJ7</accession>
<name>A0A0A8YPJ7_ARUDO</name>
<reference evidence="1" key="1">
    <citation type="submission" date="2014-09" db="EMBL/GenBank/DDBJ databases">
        <authorList>
            <person name="Magalhaes I.L.F."/>
            <person name="Oliveira U."/>
            <person name="Santos F.R."/>
            <person name="Vidigal T.H.D.A."/>
            <person name="Brescovit A.D."/>
            <person name="Santos A.J."/>
        </authorList>
    </citation>
    <scope>NUCLEOTIDE SEQUENCE</scope>
    <source>
        <tissue evidence="1">Shoot tissue taken approximately 20 cm above the soil surface</tissue>
    </source>
</reference>
<sequence length="39" mass="4850">MPVMHLLCKLDHQRYMSMYLMMMMYQSSESDHMVHQTRQ</sequence>
<evidence type="ECO:0000313" key="1">
    <source>
        <dbReference type="EMBL" id="JAD27683.1"/>
    </source>
</evidence>